<evidence type="ECO:0000256" key="1">
    <source>
        <dbReference type="ARBA" id="ARBA00004651"/>
    </source>
</evidence>
<dbReference type="EMBL" id="CP000909">
    <property type="protein sequence ID" value="ABY36792.1"/>
    <property type="molecule type" value="Genomic_DNA"/>
</dbReference>
<dbReference type="Proteomes" id="UP000002008">
    <property type="component" value="Chromosome"/>
</dbReference>
<keyword evidence="2" id="KW-1003">Cell membrane</keyword>
<keyword evidence="4 6" id="KW-1133">Transmembrane helix</keyword>
<dbReference type="InParanoid" id="A9WAK2"/>
<accession>A9WAK2</accession>
<feature type="transmembrane region" description="Helical" evidence="6">
    <location>
        <begin position="158"/>
        <end position="174"/>
    </location>
</feature>
<dbReference type="RefSeq" id="WP_012259445.1">
    <property type="nucleotide sequence ID" value="NC_010175.1"/>
</dbReference>
<evidence type="ECO:0000256" key="6">
    <source>
        <dbReference type="SAM" id="Phobius"/>
    </source>
</evidence>
<protein>
    <submittedName>
        <fullName evidence="7">Uncharacterized protein</fullName>
    </submittedName>
</protein>
<proteinExistence type="predicted"/>
<dbReference type="GO" id="GO:0005886">
    <property type="term" value="C:plasma membrane"/>
    <property type="evidence" value="ECO:0007669"/>
    <property type="project" value="UniProtKB-SubCell"/>
</dbReference>
<evidence type="ECO:0000256" key="2">
    <source>
        <dbReference type="ARBA" id="ARBA00022475"/>
    </source>
</evidence>
<dbReference type="PATRIC" id="fig|324602.8.peg.4061"/>
<dbReference type="Pfam" id="PF03706">
    <property type="entry name" value="LPG_synthase_TM"/>
    <property type="match status" value="1"/>
</dbReference>
<evidence type="ECO:0000313" key="8">
    <source>
        <dbReference type="Proteomes" id="UP000002008"/>
    </source>
</evidence>
<evidence type="ECO:0000256" key="5">
    <source>
        <dbReference type="ARBA" id="ARBA00023136"/>
    </source>
</evidence>
<keyword evidence="5 6" id="KW-0472">Membrane</keyword>
<dbReference type="InterPro" id="IPR022791">
    <property type="entry name" value="L-PG_synthase/AglD"/>
</dbReference>
<dbReference type="KEGG" id="cau:Caur_3608"/>
<feature type="transmembrane region" description="Helical" evidence="6">
    <location>
        <begin position="300"/>
        <end position="320"/>
    </location>
</feature>
<dbReference type="EnsemblBacteria" id="ABY36792">
    <property type="protein sequence ID" value="ABY36792"/>
    <property type="gene ID" value="Caur_3608"/>
</dbReference>
<dbReference type="PANTHER" id="PTHR39087">
    <property type="entry name" value="UPF0104 MEMBRANE PROTEIN MJ1595"/>
    <property type="match status" value="1"/>
</dbReference>
<sequence length="343" mass="37250">MEQKAPATSLRTSLRKSILTSLAIGLAVVIVISLFSDLRAVGNDLLSFDWMLLPLILVGTIINYWLRWLKWDYYLRYLKLDRNIDRSTSGLIFTAGLVMSVTPGKMGEVLKSFLLRQRNGTAISRSAPIVLAERLTDGIAMLLLMGLGLTLYPPARPLFIVLVLLTIAGIVIVQRQALALSIIRFVACLPFGQRVAPRLETIYTTTAQLLHWRILLVSTLISVVSWGFECVAFFFVLMGVGSDPSWLLLLQATFIFAASTLFGLVSFLPGGLGASEVSSVGLLVALVGLSASAATTATIVIRFCTLWFGVLLGVIALAWLSRRSATAGVQDDVTSLSDVSEVL</sequence>
<dbReference type="HOGENOM" id="CLU_075280_0_0_0"/>
<name>A9WAK2_CHLAA</name>
<keyword evidence="3 6" id="KW-0812">Transmembrane</keyword>
<organism evidence="7 8">
    <name type="scientific">Chloroflexus aurantiacus (strain ATCC 29366 / DSM 635 / J-10-fl)</name>
    <dbReference type="NCBI Taxonomy" id="324602"/>
    <lineage>
        <taxon>Bacteria</taxon>
        <taxon>Bacillati</taxon>
        <taxon>Chloroflexota</taxon>
        <taxon>Chloroflexia</taxon>
        <taxon>Chloroflexales</taxon>
        <taxon>Chloroflexineae</taxon>
        <taxon>Chloroflexaceae</taxon>
        <taxon>Chloroflexus</taxon>
    </lineage>
</organism>
<evidence type="ECO:0000256" key="4">
    <source>
        <dbReference type="ARBA" id="ARBA00022989"/>
    </source>
</evidence>
<feature type="transmembrane region" description="Helical" evidence="6">
    <location>
        <begin position="18"/>
        <end position="36"/>
    </location>
</feature>
<dbReference type="STRING" id="324602.Caur_3608"/>
<dbReference type="NCBIfam" id="TIGR00374">
    <property type="entry name" value="flippase-like domain"/>
    <property type="match status" value="1"/>
</dbReference>
<gene>
    <name evidence="7" type="ordered locus">Caur_3608</name>
</gene>
<feature type="transmembrane region" description="Helical" evidence="6">
    <location>
        <begin position="246"/>
        <end position="265"/>
    </location>
</feature>
<dbReference type="AlphaFoldDB" id="A9WAK2"/>
<evidence type="ECO:0000256" key="3">
    <source>
        <dbReference type="ARBA" id="ARBA00022692"/>
    </source>
</evidence>
<feature type="transmembrane region" description="Helical" evidence="6">
    <location>
        <begin position="48"/>
        <end position="66"/>
    </location>
</feature>
<keyword evidence="8" id="KW-1185">Reference proteome</keyword>
<dbReference type="eggNOG" id="COG0392">
    <property type="taxonomic scope" value="Bacteria"/>
</dbReference>
<evidence type="ECO:0000313" key="7">
    <source>
        <dbReference type="EMBL" id="ABY36792.1"/>
    </source>
</evidence>
<feature type="transmembrane region" description="Helical" evidence="6">
    <location>
        <begin position="277"/>
        <end position="294"/>
    </location>
</feature>
<comment type="subcellular location">
    <subcellularLocation>
        <location evidence="1">Cell membrane</location>
        <topology evidence="1">Multi-pass membrane protein</topology>
    </subcellularLocation>
</comment>
<feature type="transmembrane region" description="Helical" evidence="6">
    <location>
        <begin position="214"/>
        <end position="240"/>
    </location>
</feature>
<dbReference type="PANTHER" id="PTHR39087:SF2">
    <property type="entry name" value="UPF0104 MEMBRANE PROTEIN MJ1595"/>
    <property type="match status" value="1"/>
</dbReference>
<reference evidence="8" key="1">
    <citation type="journal article" date="2011" name="BMC Genomics">
        <title>Complete genome sequence of the filamentous anoxygenic phototrophic bacterium Chloroflexus aurantiacus.</title>
        <authorList>
            <person name="Tang K.H."/>
            <person name="Barry K."/>
            <person name="Chertkov O."/>
            <person name="Dalin E."/>
            <person name="Han C.S."/>
            <person name="Hauser L.J."/>
            <person name="Honchak B.M."/>
            <person name="Karbach L.E."/>
            <person name="Land M.L."/>
            <person name="Lapidus A."/>
            <person name="Larimer F.W."/>
            <person name="Mikhailova N."/>
            <person name="Pitluck S."/>
            <person name="Pierson B.K."/>
            <person name="Blankenship R.E."/>
        </authorList>
    </citation>
    <scope>NUCLEOTIDE SEQUENCE [LARGE SCALE GENOMIC DNA]</scope>
    <source>
        <strain evidence="8">ATCC 29366 / DSM 635 / J-10-fl</strain>
    </source>
</reference>